<dbReference type="Gene3D" id="3.30.200.20">
    <property type="entry name" value="Phosphorylase Kinase, domain 1"/>
    <property type="match status" value="1"/>
</dbReference>
<keyword evidence="7 14" id="KW-0547">Nucleotide-binding</keyword>
<evidence type="ECO:0000259" key="17">
    <source>
        <dbReference type="PROSITE" id="PS50011"/>
    </source>
</evidence>
<dbReference type="PROSITE" id="PS50011">
    <property type="entry name" value="PROTEIN_KINASE_DOM"/>
    <property type="match status" value="1"/>
</dbReference>
<evidence type="ECO:0000256" key="4">
    <source>
        <dbReference type="ARBA" id="ARBA00022692"/>
    </source>
</evidence>
<dbReference type="EMBL" id="CACVBM020000366">
    <property type="protein sequence ID" value="CAA7018262.1"/>
    <property type="molecule type" value="Genomic_DNA"/>
</dbReference>
<evidence type="ECO:0000256" key="6">
    <source>
        <dbReference type="ARBA" id="ARBA00022737"/>
    </source>
</evidence>
<dbReference type="PANTHER" id="PTHR27002">
    <property type="entry name" value="RECEPTOR-LIKE SERINE/THREONINE-PROTEIN KINASE SD1-8"/>
    <property type="match status" value="1"/>
</dbReference>
<dbReference type="AlphaFoldDB" id="A0A6D2HUK0"/>
<keyword evidence="12" id="KW-0675">Receptor</keyword>
<dbReference type="FunFam" id="1.10.510.10:FF:000129">
    <property type="entry name" value="cysteine-rich receptor-like protein kinase 10"/>
    <property type="match status" value="1"/>
</dbReference>
<dbReference type="InterPro" id="IPR008271">
    <property type="entry name" value="Ser/Thr_kinase_AS"/>
</dbReference>
<evidence type="ECO:0000256" key="12">
    <source>
        <dbReference type="ARBA" id="ARBA00023170"/>
    </source>
</evidence>
<evidence type="ECO:0000256" key="1">
    <source>
        <dbReference type="ARBA" id="ARBA00004167"/>
    </source>
</evidence>
<keyword evidence="6" id="KW-0677">Repeat</keyword>
<evidence type="ECO:0000259" key="18">
    <source>
        <dbReference type="PROSITE" id="PS51473"/>
    </source>
</evidence>
<dbReference type="Gene3D" id="1.10.510.10">
    <property type="entry name" value="Transferase(Phosphotransferase) domain 1"/>
    <property type="match status" value="1"/>
</dbReference>
<dbReference type="InterPro" id="IPR002902">
    <property type="entry name" value="GNK2"/>
</dbReference>
<keyword evidence="4 15" id="KW-0812">Transmembrane</keyword>
<feature type="chain" id="PRO_5025541445" evidence="16">
    <location>
        <begin position="26"/>
        <end position="638"/>
    </location>
</feature>
<dbReference type="SUPFAM" id="SSF56112">
    <property type="entry name" value="Protein kinase-like (PK-like)"/>
    <property type="match status" value="1"/>
</dbReference>
<keyword evidence="5 16" id="KW-0732">Signal</keyword>
<dbReference type="InterPro" id="IPR038408">
    <property type="entry name" value="GNK2_sf"/>
</dbReference>
<sequence>MRKAKKIFSLIFLFVLISIIGVVSSQQCFDTGDFGDDSEYGVNLNKILSSLPSKVQVKGSFYSDSIGQGSNQVHVMAMCIDGSEPAVCSECIGVAVEQLKYNCPNQIKAFTWAPHKTICFARYSNVSFFGSVEKHPLYSEHSSMNIKSYLNASEEKWKDSMRDMIEKARSKTGSLSNRDYYSTSEPILENHQTLYALMQCTPDLSPGNCSDCLQECVGSYDAVPDLRGTKGGIIAYPSCFFRWDLNPFIGAFNLTQPECNKNITARKIMAFVIPFGVVISVLTATIALLMCRRRKTFPPAEENSTKSSLQYDLKTIEAATCTFSNSNMLGKGGFGEVFKGVLQDRSEIAVKRLSKESAQGGQEFKNETRLVAKLQHRNLVTVLGFCMEGEEKILVYEFVPNKSLDHFLFEPTKQGQLDWAKRYEIIVGTAKGILYLHHDSPLKIIHRDLKASNILLDAEMKPKVADFGMARILEMDQSRADTRRVVGTHGYISPEYMMHGQFSTKSDVYSFGVLVLEIISGKRNSNFHETDDSGKSLVTHAWKHWRNGSPLELVDTELGKNYKSNEVIRCIHMALLCVQNEPEQRPSLSTIILMLTCNSITLPVPQSPAYEGFEMGLPPIKSVTVSVNDSLIDDLVPR</sequence>
<evidence type="ECO:0000256" key="11">
    <source>
        <dbReference type="ARBA" id="ARBA00023136"/>
    </source>
</evidence>
<dbReference type="PROSITE" id="PS00107">
    <property type="entry name" value="PROTEIN_KINASE_ATP"/>
    <property type="match status" value="1"/>
</dbReference>
<feature type="domain" description="Gnk2-homologous" evidence="18">
    <location>
        <begin position="22"/>
        <end position="128"/>
    </location>
</feature>
<evidence type="ECO:0000256" key="8">
    <source>
        <dbReference type="ARBA" id="ARBA00022777"/>
    </source>
</evidence>
<dbReference type="GO" id="GO:0005886">
    <property type="term" value="C:plasma membrane"/>
    <property type="evidence" value="ECO:0007669"/>
    <property type="project" value="TreeGrafter"/>
</dbReference>
<dbReference type="Gene3D" id="3.30.430.20">
    <property type="entry name" value="Gnk2 domain, C-X8-C-X2-C motif"/>
    <property type="match status" value="2"/>
</dbReference>
<reference evidence="19" key="1">
    <citation type="submission" date="2020-01" db="EMBL/GenBank/DDBJ databases">
        <authorList>
            <person name="Mishra B."/>
        </authorList>
    </citation>
    <scope>NUCLEOTIDE SEQUENCE [LARGE SCALE GENOMIC DNA]</scope>
</reference>
<dbReference type="Proteomes" id="UP000467841">
    <property type="component" value="Unassembled WGS sequence"/>
</dbReference>
<name>A0A6D2HUK0_9BRAS</name>
<dbReference type="InterPro" id="IPR001245">
    <property type="entry name" value="Ser-Thr/Tyr_kinase_cat_dom"/>
</dbReference>
<evidence type="ECO:0000256" key="10">
    <source>
        <dbReference type="ARBA" id="ARBA00022989"/>
    </source>
</evidence>
<dbReference type="SMART" id="SM00220">
    <property type="entry name" value="S_TKc"/>
    <property type="match status" value="1"/>
</dbReference>
<feature type="domain" description="Gnk2-homologous" evidence="18">
    <location>
        <begin position="137"/>
        <end position="248"/>
    </location>
</feature>
<dbReference type="GO" id="GO:0004674">
    <property type="term" value="F:protein serine/threonine kinase activity"/>
    <property type="evidence" value="ECO:0007669"/>
    <property type="project" value="UniProtKB-KW"/>
</dbReference>
<keyword evidence="10 15" id="KW-1133">Transmembrane helix</keyword>
<dbReference type="PROSITE" id="PS51473">
    <property type="entry name" value="GNK2"/>
    <property type="match status" value="2"/>
</dbReference>
<evidence type="ECO:0000256" key="15">
    <source>
        <dbReference type="SAM" id="Phobius"/>
    </source>
</evidence>
<keyword evidence="11 15" id="KW-0472">Membrane</keyword>
<dbReference type="OrthoDB" id="688481at2759"/>
<accession>A0A6D2HUK0</accession>
<keyword evidence="20" id="KW-1185">Reference proteome</keyword>
<evidence type="ECO:0000256" key="14">
    <source>
        <dbReference type="PROSITE-ProRule" id="PRU10141"/>
    </source>
</evidence>
<dbReference type="GO" id="GO:0005524">
    <property type="term" value="F:ATP binding"/>
    <property type="evidence" value="ECO:0007669"/>
    <property type="project" value="UniProtKB-UniRule"/>
</dbReference>
<comment type="caution">
    <text evidence="19">The sequence shown here is derived from an EMBL/GenBank/DDBJ whole genome shotgun (WGS) entry which is preliminary data.</text>
</comment>
<keyword evidence="13" id="KW-0325">Glycoprotein</keyword>
<dbReference type="PROSITE" id="PS00108">
    <property type="entry name" value="PROTEIN_KINASE_ST"/>
    <property type="match status" value="1"/>
</dbReference>
<dbReference type="GO" id="GO:0042742">
    <property type="term" value="P:defense response to bacterium"/>
    <property type="evidence" value="ECO:0007669"/>
    <property type="project" value="TreeGrafter"/>
</dbReference>
<feature type="signal peptide" evidence="16">
    <location>
        <begin position="1"/>
        <end position="25"/>
    </location>
</feature>
<dbReference type="InterPro" id="IPR011009">
    <property type="entry name" value="Kinase-like_dom_sf"/>
</dbReference>
<feature type="domain" description="Protein kinase" evidence="17">
    <location>
        <begin position="323"/>
        <end position="602"/>
    </location>
</feature>
<evidence type="ECO:0000313" key="19">
    <source>
        <dbReference type="EMBL" id="CAA7018262.1"/>
    </source>
</evidence>
<evidence type="ECO:0000256" key="13">
    <source>
        <dbReference type="ARBA" id="ARBA00023180"/>
    </source>
</evidence>
<keyword evidence="2" id="KW-0723">Serine/threonine-protein kinase</keyword>
<gene>
    <name evidence="19" type="ORF">MERR_LOCUS5497</name>
</gene>
<dbReference type="Pfam" id="PF07714">
    <property type="entry name" value="PK_Tyr_Ser-Thr"/>
    <property type="match status" value="1"/>
</dbReference>
<dbReference type="CDD" id="cd23509">
    <property type="entry name" value="Gnk2-like"/>
    <property type="match status" value="2"/>
</dbReference>
<evidence type="ECO:0000256" key="9">
    <source>
        <dbReference type="ARBA" id="ARBA00022840"/>
    </source>
</evidence>
<dbReference type="InterPro" id="IPR000719">
    <property type="entry name" value="Prot_kinase_dom"/>
</dbReference>
<evidence type="ECO:0000256" key="3">
    <source>
        <dbReference type="ARBA" id="ARBA00022679"/>
    </source>
</evidence>
<evidence type="ECO:0000256" key="7">
    <source>
        <dbReference type="ARBA" id="ARBA00022741"/>
    </source>
</evidence>
<dbReference type="Pfam" id="PF01657">
    <property type="entry name" value="Stress-antifung"/>
    <property type="match status" value="2"/>
</dbReference>
<dbReference type="CDD" id="cd14066">
    <property type="entry name" value="STKc_IRAK"/>
    <property type="match status" value="1"/>
</dbReference>
<dbReference type="PANTHER" id="PTHR27002:SF810">
    <property type="entry name" value="CYSTEINE-RICH RECEPTOR-LIKE PROTEIN KINASE 33-RELATED"/>
    <property type="match status" value="1"/>
</dbReference>
<dbReference type="InterPro" id="IPR017441">
    <property type="entry name" value="Protein_kinase_ATP_BS"/>
</dbReference>
<keyword evidence="9 14" id="KW-0067">ATP-binding</keyword>
<feature type="binding site" evidence="14">
    <location>
        <position position="351"/>
    </location>
    <ligand>
        <name>ATP</name>
        <dbReference type="ChEBI" id="CHEBI:30616"/>
    </ligand>
</feature>
<protein>
    <submittedName>
        <fullName evidence="19">Uncharacterized protein</fullName>
    </submittedName>
</protein>
<comment type="subcellular location">
    <subcellularLocation>
        <location evidence="1">Membrane</location>
        <topology evidence="1">Single-pass membrane protein</topology>
    </subcellularLocation>
</comment>
<evidence type="ECO:0000256" key="5">
    <source>
        <dbReference type="ARBA" id="ARBA00022729"/>
    </source>
</evidence>
<evidence type="ECO:0000313" key="20">
    <source>
        <dbReference type="Proteomes" id="UP000467841"/>
    </source>
</evidence>
<keyword evidence="3" id="KW-0808">Transferase</keyword>
<feature type="transmembrane region" description="Helical" evidence="15">
    <location>
        <begin position="268"/>
        <end position="289"/>
    </location>
</feature>
<evidence type="ECO:0000256" key="2">
    <source>
        <dbReference type="ARBA" id="ARBA00022527"/>
    </source>
</evidence>
<organism evidence="19 20">
    <name type="scientific">Microthlaspi erraticum</name>
    <dbReference type="NCBI Taxonomy" id="1685480"/>
    <lineage>
        <taxon>Eukaryota</taxon>
        <taxon>Viridiplantae</taxon>
        <taxon>Streptophyta</taxon>
        <taxon>Embryophyta</taxon>
        <taxon>Tracheophyta</taxon>
        <taxon>Spermatophyta</taxon>
        <taxon>Magnoliopsida</taxon>
        <taxon>eudicotyledons</taxon>
        <taxon>Gunneridae</taxon>
        <taxon>Pentapetalae</taxon>
        <taxon>rosids</taxon>
        <taxon>malvids</taxon>
        <taxon>Brassicales</taxon>
        <taxon>Brassicaceae</taxon>
        <taxon>Coluteocarpeae</taxon>
        <taxon>Microthlaspi</taxon>
    </lineage>
</organism>
<evidence type="ECO:0000256" key="16">
    <source>
        <dbReference type="SAM" id="SignalP"/>
    </source>
</evidence>
<keyword evidence="8" id="KW-0418">Kinase</keyword>
<proteinExistence type="predicted"/>
<dbReference type="FunFam" id="3.30.200.20:FF:000727">
    <property type="entry name" value="Cysteine-rich RLK (RECEPTOR-like protein kinase) 23"/>
    <property type="match status" value="1"/>
</dbReference>